<name>A0A6M3KQI5_9ZZZZ</name>
<dbReference type="EMBL" id="MT142519">
    <property type="protein sequence ID" value="QJA83861.1"/>
    <property type="molecule type" value="Genomic_DNA"/>
</dbReference>
<dbReference type="EMBL" id="MT144712">
    <property type="protein sequence ID" value="QJH98027.1"/>
    <property type="molecule type" value="Genomic_DNA"/>
</dbReference>
<evidence type="ECO:0000313" key="2">
    <source>
        <dbReference type="EMBL" id="QJA83861.1"/>
    </source>
</evidence>
<evidence type="ECO:0000313" key="1">
    <source>
        <dbReference type="EMBL" id="QJA58282.1"/>
    </source>
</evidence>
<dbReference type="AlphaFoldDB" id="A0A6M3KQI5"/>
<dbReference type="EMBL" id="MT141316">
    <property type="protein sequence ID" value="QJA58282.1"/>
    <property type="molecule type" value="Genomic_DNA"/>
</dbReference>
<protein>
    <submittedName>
        <fullName evidence="2">Uncharacterized protein</fullName>
    </submittedName>
</protein>
<evidence type="ECO:0000313" key="3">
    <source>
        <dbReference type="EMBL" id="QJH98027.1"/>
    </source>
</evidence>
<sequence>MAEIRAELKAVRNVSIAAKVTGDPPKVVTAVKFEYDGEPSEMQNILLLESQGQKVDASFHAEQLVMDIGENMERGKAKNRGISEQE</sequence>
<proteinExistence type="predicted"/>
<organism evidence="2">
    <name type="scientific">viral metagenome</name>
    <dbReference type="NCBI Taxonomy" id="1070528"/>
    <lineage>
        <taxon>unclassified sequences</taxon>
        <taxon>metagenomes</taxon>
        <taxon>organismal metagenomes</taxon>
    </lineage>
</organism>
<reference evidence="2" key="1">
    <citation type="submission" date="2020-03" db="EMBL/GenBank/DDBJ databases">
        <title>The deep terrestrial virosphere.</title>
        <authorList>
            <person name="Holmfeldt K."/>
            <person name="Nilsson E."/>
            <person name="Simone D."/>
            <person name="Lopez-Fernandez M."/>
            <person name="Wu X."/>
            <person name="de Brujin I."/>
            <person name="Lundin D."/>
            <person name="Andersson A."/>
            <person name="Bertilsson S."/>
            <person name="Dopson M."/>
        </authorList>
    </citation>
    <scope>NUCLEOTIDE SEQUENCE</scope>
    <source>
        <strain evidence="2">MM415A00250</strain>
        <strain evidence="1">MM415B01475</strain>
        <strain evidence="3">TM448B01180</strain>
    </source>
</reference>
<gene>
    <name evidence="2" type="ORF">MM415A00250_0039</name>
    <name evidence="1" type="ORF">MM415B01475_0018</name>
    <name evidence="3" type="ORF">TM448B01180_0018</name>
</gene>
<accession>A0A6M3KQI5</accession>